<organism evidence="1">
    <name type="scientific">Rhizophora mucronata</name>
    <name type="common">Asiatic mangrove</name>
    <dbReference type="NCBI Taxonomy" id="61149"/>
    <lineage>
        <taxon>Eukaryota</taxon>
        <taxon>Viridiplantae</taxon>
        <taxon>Streptophyta</taxon>
        <taxon>Embryophyta</taxon>
        <taxon>Tracheophyta</taxon>
        <taxon>Spermatophyta</taxon>
        <taxon>Magnoliopsida</taxon>
        <taxon>eudicotyledons</taxon>
        <taxon>Gunneridae</taxon>
        <taxon>Pentapetalae</taxon>
        <taxon>rosids</taxon>
        <taxon>fabids</taxon>
        <taxon>Malpighiales</taxon>
        <taxon>Rhizophoraceae</taxon>
        <taxon>Rhizophora</taxon>
    </lineage>
</organism>
<dbReference type="EMBL" id="GGEC01062669">
    <property type="protein sequence ID" value="MBX43153.1"/>
    <property type="molecule type" value="Transcribed_RNA"/>
</dbReference>
<sequence>MKKGKKLISDEVDDTLTSSDRRFTKLHWPAFVCLSDICRAAVYCRECLWAAHRDGCSLVFGPTH</sequence>
<dbReference type="AlphaFoldDB" id="A0A2P2NL22"/>
<evidence type="ECO:0000313" key="1">
    <source>
        <dbReference type="EMBL" id="MBX43153.1"/>
    </source>
</evidence>
<protein>
    <submittedName>
        <fullName evidence="1">Uncharacterized protein</fullName>
    </submittedName>
</protein>
<reference evidence="1" key="1">
    <citation type="submission" date="2018-02" db="EMBL/GenBank/DDBJ databases">
        <title>Rhizophora mucronata_Transcriptome.</title>
        <authorList>
            <person name="Meera S.P."/>
            <person name="Sreeshan A."/>
            <person name="Augustine A."/>
        </authorList>
    </citation>
    <scope>NUCLEOTIDE SEQUENCE</scope>
    <source>
        <tissue evidence="1">Leaf</tissue>
    </source>
</reference>
<accession>A0A2P2NL22</accession>
<name>A0A2P2NL22_RHIMU</name>
<proteinExistence type="predicted"/>